<dbReference type="AlphaFoldDB" id="A0A8X8XVA3"/>
<dbReference type="GO" id="GO:0061817">
    <property type="term" value="P:endoplasmic reticulum-plasma membrane tethering"/>
    <property type="evidence" value="ECO:0007669"/>
    <property type="project" value="TreeGrafter"/>
</dbReference>
<keyword evidence="9" id="KW-1185">Reference proteome</keyword>
<feature type="transmembrane region" description="Helical" evidence="6">
    <location>
        <begin position="205"/>
        <end position="224"/>
    </location>
</feature>
<gene>
    <name evidence="8" type="ORF">SASPL_120995</name>
</gene>
<dbReference type="PANTHER" id="PTHR10809">
    <property type="entry name" value="VESICLE-ASSOCIATED MEMBRANE PROTEIN-ASSOCIATED PROTEIN"/>
    <property type="match status" value="1"/>
</dbReference>
<evidence type="ECO:0000256" key="1">
    <source>
        <dbReference type="ARBA" id="ARBA00004211"/>
    </source>
</evidence>
<dbReference type="InterPro" id="IPR000535">
    <property type="entry name" value="MSP_dom"/>
</dbReference>
<dbReference type="InterPro" id="IPR016763">
    <property type="entry name" value="VAP"/>
</dbReference>
<dbReference type="Pfam" id="PF00635">
    <property type="entry name" value="Motile_Sperm"/>
    <property type="match status" value="1"/>
</dbReference>
<dbReference type="InterPro" id="IPR013783">
    <property type="entry name" value="Ig-like_fold"/>
</dbReference>
<reference evidence="8" key="1">
    <citation type="submission" date="2018-01" db="EMBL/GenBank/DDBJ databases">
        <authorList>
            <person name="Mao J.F."/>
        </authorList>
    </citation>
    <scope>NUCLEOTIDE SEQUENCE</scope>
    <source>
        <strain evidence="8">Huo1</strain>
        <tissue evidence="8">Leaf</tissue>
    </source>
</reference>
<dbReference type="PANTHER" id="PTHR10809:SF6">
    <property type="entry name" value="AT11025P-RELATED"/>
    <property type="match status" value="1"/>
</dbReference>
<comment type="similarity">
    <text evidence="2">Belongs to the VAMP-associated protein (VAP) (TC 9.B.17) family.</text>
</comment>
<feature type="domain" description="MSP" evidence="7">
    <location>
        <begin position="3"/>
        <end position="170"/>
    </location>
</feature>
<dbReference type="Gene3D" id="2.60.40.10">
    <property type="entry name" value="Immunoglobulins"/>
    <property type="match status" value="1"/>
</dbReference>
<dbReference type="GO" id="GO:0090158">
    <property type="term" value="P:endoplasmic reticulum membrane organization"/>
    <property type="evidence" value="ECO:0007669"/>
    <property type="project" value="TreeGrafter"/>
</dbReference>
<evidence type="ECO:0000313" key="8">
    <source>
        <dbReference type="EMBL" id="KAG6418790.1"/>
    </source>
</evidence>
<sequence length="317" mass="36622">MPLLRVQPRKMLVFCCQFFLLCLLFSANSVLSYLLTDFSVFHLCNFNCLVERRGDRRASSTFRIWNDSPELIVAFKVKTTDRLKFSGSPIYGILMPRSHCDVDGVVFLAKLILVTVHGQVEALFKIQHADNVIIKSLRASESDTVESIRSLFTERKDMEDYKLSVAYTMDQKPSNFEFTEREDMVEDEKLSVAYAMHQKPSNFEIGIVVLLTCFAFLYFATLILSHIRALISLITILVVRVGLWMMKSKALDAAEEWIKSTLLYLSFCFLAAIKEYVLDLCWGWLKVIYKAFPGLCDSLYLYVFGPQVRGQRPRRRY</sequence>
<evidence type="ECO:0000259" key="7">
    <source>
        <dbReference type="PROSITE" id="PS50202"/>
    </source>
</evidence>
<dbReference type="InterPro" id="IPR008962">
    <property type="entry name" value="PapD-like_sf"/>
</dbReference>
<comment type="subcellular location">
    <subcellularLocation>
        <location evidence="1">Membrane</location>
        <topology evidence="1">Single-pass type IV membrane protein</topology>
    </subcellularLocation>
</comment>
<keyword evidence="4 6" id="KW-1133">Transmembrane helix</keyword>
<evidence type="ECO:0000256" key="3">
    <source>
        <dbReference type="ARBA" id="ARBA00022692"/>
    </source>
</evidence>
<protein>
    <recommendedName>
        <fullName evidence="7">MSP domain-containing protein</fullName>
    </recommendedName>
</protein>
<comment type="caution">
    <text evidence="8">The sequence shown here is derived from an EMBL/GenBank/DDBJ whole genome shotgun (WGS) entry which is preliminary data.</text>
</comment>
<accession>A0A8X8XVA3</accession>
<evidence type="ECO:0000256" key="4">
    <source>
        <dbReference type="ARBA" id="ARBA00022989"/>
    </source>
</evidence>
<reference evidence="8" key="2">
    <citation type="submission" date="2020-08" db="EMBL/GenBank/DDBJ databases">
        <title>Plant Genome Project.</title>
        <authorList>
            <person name="Zhang R.-G."/>
        </authorList>
    </citation>
    <scope>NUCLEOTIDE SEQUENCE</scope>
    <source>
        <strain evidence="8">Huo1</strain>
        <tissue evidence="8">Leaf</tissue>
    </source>
</reference>
<keyword evidence="5 6" id="KW-0472">Membrane</keyword>
<dbReference type="SUPFAM" id="SSF49354">
    <property type="entry name" value="PapD-like"/>
    <property type="match status" value="1"/>
</dbReference>
<evidence type="ECO:0000256" key="5">
    <source>
        <dbReference type="ARBA" id="ARBA00023136"/>
    </source>
</evidence>
<organism evidence="8">
    <name type="scientific">Salvia splendens</name>
    <name type="common">Scarlet sage</name>
    <dbReference type="NCBI Taxonomy" id="180675"/>
    <lineage>
        <taxon>Eukaryota</taxon>
        <taxon>Viridiplantae</taxon>
        <taxon>Streptophyta</taxon>
        <taxon>Embryophyta</taxon>
        <taxon>Tracheophyta</taxon>
        <taxon>Spermatophyta</taxon>
        <taxon>Magnoliopsida</taxon>
        <taxon>eudicotyledons</taxon>
        <taxon>Gunneridae</taxon>
        <taxon>Pentapetalae</taxon>
        <taxon>asterids</taxon>
        <taxon>lamiids</taxon>
        <taxon>Lamiales</taxon>
        <taxon>Lamiaceae</taxon>
        <taxon>Nepetoideae</taxon>
        <taxon>Mentheae</taxon>
        <taxon>Salviinae</taxon>
        <taxon>Salvia</taxon>
        <taxon>Salvia subgen. Calosphace</taxon>
        <taxon>core Calosphace</taxon>
    </lineage>
</organism>
<dbReference type="GO" id="GO:0005886">
    <property type="term" value="C:plasma membrane"/>
    <property type="evidence" value="ECO:0007669"/>
    <property type="project" value="TreeGrafter"/>
</dbReference>
<keyword evidence="3 6" id="KW-0812">Transmembrane</keyword>
<dbReference type="PROSITE" id="PS50202">
    <property type="entry name" value="MSP"/>
    <property type="match status" value="1"/>
</dbReference>
<evidence type="ECO:0000313" key="9">
    <source>
        <dbReference type="Proteomes" id="UP000298416"/>
    </source>
</evidence>
<dbReference type="Proteomes" id="UP000298416">
    <property type="component" value="Unassembled WGS sequence"/>
</dbReference>
<proteinExistence type="inferred from homology"/>
<evidence type="ECO:0000256" key="6">
    <source>
        <dbReference type="SAM" id="Phobius"/>
    </source>
</evidence>
<dbReference type="EMBL" id="PNBA02000007">
    <property type="protein sequence ID" value="KAG6418790.1"/>
    <property type="molecule type" value="Genomic_DNA"/>
</dbReference>
<dbReference type="GO" id="GO:0005789">
    <property type="term" value="C:endoplasmic reticulum membrane"/>
    <property type="evidence" value="ECO:0007669"/>
    <property type="project" value="InterPro"/>
</dbReference>
<evidence type="ECO:0000256" key="2">
    <source>
        <dbReference type="ARBA" id="ARBA00008932"/>
    </source>
</evidence>
<feature type="transmembrane region" description="Helical" evidence="6">
    <location>
        <begin position="229"/>
        <end position="246"/>
    </location>
</feature>
<name>A0A8X8XVA3_SALSN</name>
<feature type="transmembrane region" description="Helical" evidence="6">
    <location>
        <begin position="262"/>
        <end position="285"/>
    </location>
</feature>